<keyword evidence="1" id="KW-0853">WD repeat</keyword>
<evidence type="ECO:0000256" key="1">
    <source>
        <dbReference type="ARBA" id="ARBA00022574"/>
    </source>
</evidence>
<dbReference type="GO" id="GO:0006891">
    <property type="term" value="P:intra-Golgi vesicle-mediated transport"/>
    <property type="evidence" value="ECO:0007669"/>
    <property type="project" value="TreeGrafter"/>
</dbReference>
<dbReference type="Gramene" id="TVU00234">
    <property type="protein sequence ID" value="TVU00234"/>
    <property type="gene ID" value="EJB05_54343"/>
</dbReference>
<protein>
    <submittedName>
        <fullName evidence="3">Uncharacterized protein</fullName>
    </submittedName>
</protein>
<evidence type="ECO:0000313" key="4">
    <source>
        <dbReference type="EMBL" id="TVU00242.1"/>
    </source>
</evidence>
<dbReference type="PANTHER" id="PTHR19876:SF23">
    <property type="match status" value="1"/>
</dbReference>
<keyword evidence="5" id="KW-1185">Reference proteome</keyword>
<dbReference type="InterPro" id="IPR015943">
    <property type="entry name" value="WD40/YVTN_repeat-like_dom_sf"/>
</dbReference>
<dbReference type="SMART" id="SM00320">
    <property type="entry name" value="WD40"/>
    <property type="match status" value="4"/>
</dbReference>
<evidence type="ECO:0000313" key="5">
    <source>
        <dbReference type="Proteomes" id="UP000324897"/>
    </source>
</evidence>
<accession>A0A5J9SMN9</accession>
<dbReference type="GO" id="GO:0006886">
    <property type="term" value="P:intracellular protein transport"/>
    <property type="evidence" value="ECO:0007669"/>
    <property type="project" value="TreeGrafter"/>
</dbReference>
<dbReference type="InterPro" id="IPR050844">
    <property type="entry name" value="Coatomer_complex_subunit"/>
</dbReference>
<comment type="caution">
    <text evidence="3">The sequence shown here is derived from an EMBL/GenBank/DDBJ whole genome shotgun (WGS) entry which is preliminary data.</text>
</comment>
<evidence type="ECO:0000256" key="2">
    <source>
        <dbReference type="ARBA" id="ARBA00022737"/>
    </source>
</evidence>
<dbReference type="Pfam" id="PF00400">
    <property type="entry name" value="WD40"/>
    <property type="match status" value="2"/>
</dbReference>
<organism evidence="3 5">
    <name type="scientific">Eragrostis curvula</name>
    <name type="common">weeping love grass</name>
    <dbReference type="NCBI Taxonomy" id="38414"/>
    <lineage>
        <taxon>Eukaryota</taxon>
        <taxon>Viridiplantae</taxon>
        <taxon>Streptophyta</taxon>
        <taxon>Embryophyta</taxon>
        <taxon>Tracheophyta</taxon>
        <taxon>Spermatophyta</taxon>
        <taxon>Magnoliopsida</taxon>
        <taxon>Liliopsida</taxon>
        <taxon>Poales</taxon>
        <taxon>Poaceae</taxon>
        <taxon>PACMAD clade</taxon>
        <taxon>Chloridoideae</taxon>
        <taxon>Eragrostideae</taxon>
        <taxon>Eragrostidinae</taxon>
        <taxon>Eragrostis</taxon>
    </lineage>
</organism>
<dbReference type="OrthoDB" id="666747at2759"/>
<dbReference type="Proteomes" id="UP000324897">
    <property type="component" value="Unassembled WGS sequence"/>
</dbReference>
<dbReference type="GO" id="GO:0030126">
    <property type="term" value="C:COPI vesicle coat"/>
    <property type="evidence" value="ECO:0007669"/>
    <property type="project" value="TreeGrafter"/>
</dbReference>
<dbReference type="EMBL" id="RWGY01000621">
    <property type="protein sequence ID" value="TVU00234.1"/>
    <property type="molecule type" value="Genomic_DNA"/>
</dbReference>
<dbReference type="AlphaFoldDB" id="A0A5J9SMN9"/>
<dbReference type="InterPro" id="IPR001680">
    <property type="entry name" value="WD40_rpt"/>
</dbReference>
<dbReference type="SUPFAM" id="SSF50978">
    <property type="entry name" value="WD40 repeat-like"/>
    <property type="match status" value="1"/>
</dbReference>
<gene>
    <name evidence="3" type="ORF">EJB05_54343</name>
    <name evidence="4" type="ORF">EJB05_54351</name>
</gene>
<dbReference type="EMBL" id="RWGY01000621">
    <property type="protein sequence ID" value="TVU00242.1"/>
    <property type="molecule type" value="Genomic_DNA"/>
</dbReference>
<sequence length="496" mass="56083">ASINVSKSVNDAQLMSVSAASPVSKLVDDVQLVSVSAAPSSPQHVISSVPKGPRETSSTETLFLGSSESIKCLDVYPLELRFPWEPNTRITCPVTLTNRTDHCVGVWITPICQDPCSDLHFLVLWEGKRREVPCSTLYRRVGAHSTLVLQMTMEEKQLPPPPRKVGKFEVVMIDLGSEHVLVRSDLKVKLNYDFLKSMKESGREIHRAMLRAVICDPSSCQAAMTHKLVPVTSTQSEYRSFIDAHPTETWILMGDTKGWVSVWNYQTQERMMVMKVTKVDTGETCSVHSIKFIAGEQWFAAGDDDGWVHVYAYTTKDKIKEFEAHRGKAIDSLAVHPMGRPFLLTSSANDTSIKLWDWSKNWMCTQTFDVLSNRGVFRLKWNRGDTNTFSGVSFDKKIKIWNIDSTYPVTTLEESYNNDYLFLGSHERLMVTACNQEPLVEGFDSACIWDLQTEKRVHNLGMRGDTSVIACHPTLPLLATLLEYRIVCLWDARTYR</sequence>
<dbReference type="GO" id="GO:0006888">
    <property type="term" value="P:endoplasmic reticulum to Golgi vesicle-mediated transport"/>
    <property type="evidence" value="ECO:0007669"/>
    <property type="project" value="TreeGrafter"/>
</dbReference>
<feature type="non-terminal residue" evidence="3">
    <location>
        <position position="1"/>
    </location>
</feature>
<dbReference type="PANTHER" id="PTHR19876">
    <property type="entry name" value="COATOMER"/>
    <property type="match status" value="1"/>
</dbReference>
<keyword evidence="2" id="KW-0677">Repeat</keyword>
<proteinExistence type="predicted"/>
<dbReference type="GO" id="GO:0006890">
    <property type="term" value="P:retrograde vesicle-mediated transport, Golgi to endoplasmic reticulum"/>
    <property type="evidence" value="ECO:0007669"/>
    <property type="project" value="TreeGrafter"/>
</dbReference>
<dbReference type="Gene3D" id="2.130.10.10">
    <property type="entry name" value="YVTN repeat-like/Quinoprotein amine dehydrogenase"/>
    <property type="match status" value="1"/>
</dbReference>
<evidence type="ECO:0000313" key="3">
    <source>
        <dbReference type="EMBL" id="TVU00234.1"/>
    </source>
</evidence>
<dbReference type="Gramene" id="TVU00242">
    <property type="protein sequence ID" value="TVU00242"/>
    <property type="gene ID" value="EJB05_54351"/>
</dbReference>
<reference evidence="3 5" key="1">
    <citation type="journal article" date="2019" name="Sci. Rep.">
        <title>A high-quality genome of Eragrostis curvula grass provides insights into Poaceae evolution and supports new strategies to enhance forage quality.</title>
        <authorList>
            <person name="Carballo J."/>
            <person name="Santos B.A.C.M."/>
            <person name="Zappacosta D."/>
            <person name="Garbus I."/>
            <person name="Selva J.P."/>
            <person name="Gallo C.A."/>
            <person name="Diaz A."/>
            <person name="Albertini E."/>
            <person name="Caccamo M."/>
            <person name="Echenique V."/>
        </authorList>
    </citation>
    <scope>NUCLEOTIDE SEQUENCE [LARGE SCALE GENOMIC DNA]</scope>
    <source>
        <strain evidence="5">cv. Victoria</strain>
        <tissue evidence="3">Leaf</tissue>
    </source>
</reference>
<dbReference type="InterPro" id="IPR036322">
    <property type="entry name" value="WD40_repeat_dom_sf"/>
</dbReference>
<name>A0A5J9SMN9_9POAL</name>